<dbReference type="EMBL" id="IAAA01014880">
    <property type="protein sequence ID" value="LAA04076.1"/>
    <property type="molecule type" value="mRNA"/>
</dbReference>
<dbReference type="AlphaFoldDB" id="A0A2L2Y7C1"/>
<protein>
    <submittedName>
        <fullName evidence="1">BLTX327</fullName>
    </submittedName>
</protein>
<proteinExistence type="evidence at transcript level"/>
<dbReference type="OrthoDB" id="5794026at2759"/>
<name>A0A2L2Y7C1_PARTP</name>
<sequence length="61" mass="6507">MKTEVFVGTPKVKTAANVISSTKSTTEDPVSILLLDTPHNTPIGTPGSDITADEILEQIQR</sequence>
<reference evidence="1" key="1">
    <citation type="journal article" date="2016" name="Mol. Ecol. Resour.">
        <title>Evaluation of the impact of RNA preservation methods of spiders for de novo transcriptome assembly.</title>
        <authorList>
            <person name="Kono N."/>
            <person name="Nakamura H."/>
            <person name="Ito Y."/>
            <person name="Tomita M."/>
            <person name="Arakawa K."/>
        </authorList>
    </citation>
    <scope>NUCLEOTIDE SEQUENCE</scope>
    <source>
        <tissue evidence="1">Whole body</tissue>
    </source>
</reference>
<accession>A0A2L2Y7C1</accession>
<evidence type="ECO:0000313" key="1">
    <source>
        <dbReference type="EMBL" id="LAA04076.1"/>
    </source>
</evidence>
<organism evidence="1">
    <name type="scientific">Parasteatoda tepidariorum</name>
    <name type="common">Common house spider</name>
    <name type="synonym">Achaearanea tepidariorum</name>
    <dbReference type="NCBI Taxonomy" id="114398"/>
    <lineage>
        <taxon>Eukaryota</taxon>
        <taxon>Metazoa</taxon>
        <taxon>Ecdysozoa</taxon>
        <taxon>Arthropoda</taxon>
        <taxon>Chelicerata</taxon>
        <taxon>Arachnida</taxon>
        <taxon>Araneae</taxon>
        <taxon>Araneomorphae</taxon>
        <taxon>Entelegynae</taxon>
        <taxon>Araneoidea</taxon>
        <taxon>Theridiidae</taxon>
        <taxon>Parasteatoda</taxon>
    </lineage>
</organism>